<dbReference type="InterPro" id="IPR036866">
    <property type="entry name" value="RibonucZ/Hydroxyglut_hydro"/>
</dbReference>
<comment type="cofactor">
    <cofactor evidence="1">
        <name>Zn(2+)</name>
        <dbReference type="ChEBI" id="CHEBI:29105"/>
    </cofactor>
</comment>
<accession>A0A1H5PGW3</accession>
<dbReference type="STRING" id="561176.SAMN04488561_4344"/>
<evidence type="ECO:0000259" key="5">
    <source>
        <dbReference type="SMART" id="SM00849"/>
    </source>
</evidence>
<sequence length="253" mass="26777">MTDVELPAWCRLVRADNPGPMTLDGTNTYVLRTGDGNVVIDPGPWLEEHLDAVLSLGPVSVGLITHHHADHCGGVDLFRELTGGAPVLARDPAASGADAELPPHGQRLDDFGLTVLDTPGHTADSVSFVADDGESVLLFTGDTVLGRGTTIVSHPDGDLGDYLASLELLRTAVPPDALLLPGHGPLRWRATDVVDEYVAHRRQRIAQVRAALAGGARTARDVVEVVYADVDRALWPAAESTVEATLAYLRAPG</sequence>
<feature type="domain" description="Metallo-beta-lactamase" evidence="5">
    <location>
        <begin position="25"/>
        <end position="183"/>
    </location>
</feature>
<name>A0A1H5PGW3_9ACTN</name>
<dbReference type="SUPFAM" id="SSF56281">
    <property type="entry name" value="Metallo-hydrolase/oxidoreductase"/>
    <property type="match status" value="1"/>
</dbReference>
<protein>
    <submittedName>
        <fullName evidence="6">Glyoxylase, beta-lactamase superfamily II</fullName>
    </submittedName>
</protein>
<evidence type="ECO:0000256" key="1">
    <source>
        <dbReference type="ARBA" id="ARBA00001947"/>
    </source>
</evidence>
<keyword evidence="2" id="KW-0479">Metal-binding</keyword>
<dbReference type="GO" id="GO:0017001">
    <property type="term" value="P:antibiotic catabolic process"/>
    <property type="evidence" value="ECO:0007669"/>
    <property type="project" value="InterPro"/>
</dbReference>
<dbReference type="CDD" id="cd16278">
    <property type="entry name" value="metallo-hydrolase-like_MBL-fold"/>
    <property type="match status" value="1"/>
</dbReference>
<evidence type="ECO:0000256" key="4">
    <source>
        <dbReference type="ARBA" id="ARBA00022833"/>
    </source>
</evidence>
<dbReference type="InterPro" id="IPR041516">
    <property type="entry name" value="LACTB2_WH"/>
</dbReference>
<keyword evidence="3" id="KW-0378">Hydrolase</keyword>
<keyword evidence="7" id="KW-1185">Reference proteome</keyword>
<dbReference type="InterPro" id="IPR036388">
    <property type="entry name" value="WH-like_DNA-bd_sf"/>
</dbReference>
<organism evidence="6 7">
    <name type="scientific">Jiangella alba</name>
    <dbReference type="NCBI Taxonomy" id="561176"/>
    <lineage>
        <taxon>Bacteria</taxon>
        <taxon>Bacillati</taxon>
        <taxon>Actinomycetota</taxon>
        <taxon>Actinomycetes</taxon>
        <taxon>Jiangellales</taxon>
        <taxon>Jiangellaceae</taxon>
        <taxon>Jiangella</taxon>
    </lineage>
</organism>
<dbReference type="InterPro" id="IPR001279">
    <property type="entry name" value="Metallo-B-lactamas"/>
</dbReference>
<evidence type="ECO:0000313" key="6">
    <source>
        <dbReference type="EMBL" id="SEF13129.1"/>
    </source>
</evidence>
<dbReference type="GO" id="GO:0008270">
    <property type="term" value="F:zinc ion binding"/>
    <property type="evidence" value="ECO:0007669"/>
    <property type="project" value="InterPro"/>
</dbReference>
<dbReference type="InterPro" id="IPR001018">
    <property type="entry name" value="Beta-lactamase_class-B_CS"/>
</dbReference>
<dbReference type="PANTHER" id="PTHR23131">
    <property type="entry name" value="ENDORIBONUCLEASE LACTB2"/>
    <property type="match status" value="1"/>
</dbReference>
<dbReference type="AlphaFoldDB" id="A0A1H5PGW3"/>
<gene>
    <name evidence="6" type="ORF">SAMN04488561_4344</name>
</gene>
<dbReference type="SMART" id="SM00849">
    <property type="entry name" value="Lactamase_B"/>
    <property type="match status" value="1"/>
</dbReference>
<reference evidence="7" key="1">
    <citation type="submission" date="2016-10" db="EMBL/GenBank/DDBJ databases">
        <authorList>
            <person name="Varghese N."/>
            <person name="Submissions S."/>
        </authorList>
    </citation>
    <scope>NUCLEOTIDE SEQUENCE [LARGE SCALE GENOMIC DNA]</scope>
    <source>
        <strain evidence="7">DSM 45237</strain>
    </source>
</reference>
<evidence type="ECO:0000256" key="3">
    <source>
        <dbReference type="ARBA" id="ARBA00022801"/>
    </source>
</evidence>
<dbReference type="GO" id="GO:0008800">
    <property type="term" value="F:beta-lactamase activity"/>
    <property type="evidence" value="ECO:0007669"/>
    <property type="project" value="InterPro"/>
</dbReference>
<dbReference type="Pfam" id="PF17778">
    <property type="entry name" value="WHD_BLACT"/>
    <property type="match status" value="1"/>
</dbReference>
<dbReference type="Gene3D" id="3.60.15.10">
    <property type="entry name" value="Ribonuclease Z/Hydroxyacylglutathione hydrolase-like"/>
    <property type="match status" value="1"/>
</dbReference>
<dbReference type="Proteomes" id="UP000181980">
    <property type="component" value="Unassembled WGS sequence"/>
</dbReference>
<dbReference type="InterPro" id="IPR050662">
    <property type="entry name" value="Sec-metab_biosynth-thioest"/>
</dbReference>
<proteinExistence type="predicted"/>
<dbReference type="PANTHER" id="PTHR23131:SF0">
    <property type="entry name" value="ENDORIBONUCLEASE LACTB2"/>
    <property type="match status" value="1"/>
</dbReference>
<evidence type="ECO:0000256" key="2">
    <source>
        <dbReference type="ARBA" id="ARBA00022723"/>
    </source>
</evidence>
<dbReference type="PROSITE" id="PS00743">
    <property type="entry name" value="BETA_LACTAMASE_B_1"/>
    <property type="match status" value="1"/>
</dbReference>
<keyword evidence="4" id="KW-0862">Zinc</keyword>
<dbReference type="EMBL" id="FNUC01000004">
    <property type="protein sequence ID" value="SEF13129.1"/>
    <property type="molecule type" value="Genomic_DNA"/>
</dbReference>
<dbReference type="Gene3D" id="1.10.10.10">
    <property type="entry name" value="Winged helix-like DNA-binding domain superfamily/Winged helix DNA-binding domain"/>
    <property type="match status" value="1"/>
</dbReference>
<evidence type="ECO:0000313" key="7">
    <source>
        <dbReference type="Proteomes" id="UP000181980"/>
    </source>
</evidence>
<dbReference type="Pfam" id="PF00753">
    <property type="entry name" value="Lactamase_B"/>
    <property type="match status" value="1"/>
</dbReference>